<reference evidence="17" key="1">
    <citation type="submission" date="2017-06" db="EMBL/GenBank/DDBJ databases">
        <authorList>
            <person name="Varghese N."/>
            <person name="Submissions S."/>
        </authorList>
    </citation>
    <scope>NUCLEOTIDE SEQUENCE [LARGE SCALE GENOMIC DNA]</scope>
    <source>
        <strain evidence="17">DSM 28041</strain>
    </source>
</reference>
<accession>A0A238X7K2</accession>
<dbReference type="Pfam" id="PF07504">
    <property type="entry name" value="FTP"/>
    <property type="match status" value="1"/>
</dbReference>
<keyword evidence="10" id="KW-0482">Metalloprotease</keyword>
<dbReference type="GO" id="GO:0006508">
    <property type="term" value="P:proteolysis"/>
    <property type="evidence" value="ECO:0007669"/>
    <property type="project" value="UniProtKB-KW"/>
</dbReference>
<keyword evidence="8" id="KW-0378">Hydrolase</keyword>
<dbReference type="Pfam" id="PF02128">
    <property type="entry name" value="Peptidase_M36"/>
    <property type="match status" value="1"/>
</dbReference>
<dbReference type="GO" id="GO:0008270">
    <property type="term" value="F:zinc ion binding"/>
    <property type="evidence" value="ECO:0007669"/>
    <property type="project" value="InterPro"/>
</dbReference>
<keyword evidence="5" id="KW-0645">Protease</keyword>
<feature type="chain" id="PRO_5012782737" evidence="12">
    <location>
        <begin position="28"/>
        <end position="894"/>
    </location>
</feature>
<feature type="signal peptide" evidence="12">
    <location>
        <begin position="1"/>
        <end position="27"/>
    </location>
</feature>
<evidence type="ECO:0000256" key="7">
    <source>
        <dbReference type="ARBA" id="ARBA00022729"/>
    </source>
</evidence>
<dbReference type="CDD" id="cd04818">
    <property type="entry name" value="PA_subtilisin_1"/>
    <property type="match status" value="1"/>
</dbReference>
<dbReference type="InterPro" id="IPR046450">
    <property type="entry name" value="PA_dom_sf"/>
</dbReference>
<evidence type="ECO:0000256" key="6">
    <source>
        <dbReference type="ARBA" id="ARBA00022723"/>
    </source>
</evidence>
<dbReference type="SUPFAM" id="SSF52025">
    <property type="entry name" value="PA domain"/>
    <property type="match status" value="1"/>
</dbReference>
<evidence type="ECO:0000256" key="8">
    <source>
        <dbReference type="ARBA" id="ARBA00022801"/>
    </source>
</evidence>
<dbReference type="InterPro" id="IPR026444">
    <property type="entry name" value="Secre_tail"/>
</dbReference>
<keyword evidence="11" id="KW-0865">Zymogen</keyword>
<evidence type="ECO:0000259" key="15">
    <source>
        <dbReference type="Pfam" id="PF18962"/>
    </source>
</evidence>
<dbReference type="PANTHER" id="PTHR33478">
    <property type="entry name" value="EXTRACELLULAR METALLOPROTEINASE MEP"/>
    <property type="match status" value="1"/>
</dbReference>
<proteinExistence type="inferred from homology"/>
<feature type="domain" description="PA" evidence="13">
    <location>
        <begin position="462"/>
        <end position="560"/>
    </location>
</feature>
<keyword evidence="4" id="KW-0964">Secreted</keyword>
<dbReference type="Gene3D" id="3.10.170.10">
    <property type="match status" value="1"/>
</dbReference>
<evidence type="ECO:0000256" key="12">
    <source>
        <dbReference type="SAM" id="SignalP"/>
    </source>
</evidence>
<evidence type="ECO:0000256" key="11">
    <source>
        <dbReference type="ARBA" id="ARBA00023145"/>
    </source>
</evidence>
<evidence type="ECO:0000256" key="9">
    <source>
        <dbReference type="ARBA" id="ARBA00022833"/>
    </source>
</evidence>
<dbReference type="InterPro" id="IPR027268">
    <property type="entry name" value="Peptidase_M4/M1_CTD_sf"/>
</dbReference>
<name>A0A238X7K2_9BACT</name>
<dbReference type="Pfam" id="PF02225">
    <property type="entry name" value="PA"/>
    <property type="match status" value="1"/>
</dbReference>
<gene>
    <name evidence="16" type="ORF">SAMN06269173_103573</name>
</gene>
<evidence type="ECO:0000256" key="4">
    <source>
        <dbReference type="ARBA" id="ARBA00022525"/>
    </source>
</evidence>
<evidence type="ECO:0000256" key="10">
    <source>
        <dbReference type="ARBA" id="ARBA00023049"/>
    </source>
</evidence>
<dbReference type="InterPro" id="IPR050371">
    <property type="entry name" value="Fungal_virulence_M36"/>
</dbReference>
<organism evidence="16 17">
    <name type="scientific">Hymenobacter mucosus</name>
    <dbReference type="NCBI Taxonomy" id="1411120"/>
    <lineage>
        <taxon>Bacteria</taxon>
        <taxon>Pseudomonadati</taxon>
        <taxon>Bacteroidota</taxon>
        <taxon>Cytophagia</taxon>
        <taxon>Cytophagales</taxon>
        <taxon>Hymenobacteraceae</taxon>
        <taxon>Hymenobacter</taxon>
    </lineage>
</organism>
<dbReference type="Pfam" id="PF18962">
    <property type="entry name" value="Por_Secre_tail"/>
    <property type="match status" value="1"/>
</dbReference>
<dbReference type="NCBIfam" id="NF038113">
    <property type="entry name" value="T9SSA_dep_M36"/>
    <property type="match status" value="1"/>
</dbReference>
<keyword evidence="7 12" id="KW-0732">Signal</keyword>
<dbReference type="PANTHER" id="PTHR33478:SF1">
    <property type="entry name" value="EXTRACELLULAR METALLOPROTEINASE MEP"/>
    <property type="match status" value="1"/>
</dbReference>
<dbReference type="GO" id="GO:0005615">
    <property type="term" value="C:extracellular space"/>
    <property type="evidence" value="ECO:0007669"/>
    <property type="project" value="InterPro"/>
</dbReference>
<dbReference type="InterPro" id="IPR001842">
    <property type="entry name" value="Peptidase_M36"/>
</dbReference>
<feature type="domain" description="Secretion system C-terminal sorting" evidence="15">
    <location>
        <begin position="815"/>
        <end position="892"/>
    </location>
</feature>
<dbReference type="Proteomes" id="UP000198310">
    <property type="component" value="Unassembled WGS sequence"/>
</dbReference>
<dbReference type="SUPFAM" id="SSF55486">
    <property type="entry name" value="Metalloproteases ('zincins'), catalytic domain"/>
    <property type="match status" value="1"/>
</dbReference>
<dbReference type="InterPro" id="IPR011096">
    <property type="entry name" value="FTP_domain"/>
</dbReference>
<dbReference type="EMBL" id="FZNS01000003">
    <property type="protein sequence ID" value="SNR54917.1"/>
    <property type="molecule type" value="Genomic_DNA"/>
</dbReference>
<comment type="cofactor">
    <cofactor evidence="1">
        <name>Zn(2+)</name>
        <dbReference type="ChEBI" id="CHEBI:29105"/>
    </cofactor>
</comment>
<keyword evidence="9" id="KW-0862">Zinc</keyword>
<sequence length="894" mass="94157">MHLVASKPAARALLFAASLVIPAIATAQQAPFNRAIQVLQARRAAYGLGEQDVTNPVVTSQHTDAHNGVTHLYLRQRHAGIEVSGAVADVHLTAAGKVVSMSSNFVPAVATAARTTAPALSAEQAVAAAARALGMPAPRSLRVVQAGTAATGIVFNEAGISLDNILVKLMYQPLANGSMPLAWDVTLAPLDGEHYWNVRVDAATGTLLDKTDYTVSESLRFVPLHQSAQFAAASAPTPATTANKVNAPNSYNVWAVPAESPDHGTRQVVVNPADPLVSPYGWHDTDGVTGAEFTRTSGNNVNAYDDRPNRNAYTTGTSISPDGGANLEFDFAFTNGLTTAPTSNLNLAVVNLFYWNNMIHDVMAYKGFDEVSGNFQVKNYTNRGAGADAVQAEAQDGASASPVRLNNANFSTPVEGSRPRMQMFLWTAESKSIQITAPASLAGPLTALEGSLGRRISAVGPITGNLVAVDDGSAKPIRGCNAPLVNAAAISGKIALIQRGKCNFAVKIRNAQNAGAKMVVMMDSIPNTTTLVNMGSTVAADTVGLRIPSIFITKADGDRLKAALDAGQTVSLSASSTVYYRDGDFDNGIITHEYGHGISTRLTGGAANSGCLPNTTGYETMGEGWSDFFGLWMTTKPGDVGTTPRGIGTYVAFQTPTGTGIRRKLYTTNFAVNNHTYAFLGTGEGQYAETHDVGEVWAATLWDLNWALIGRYGYNADMKASTGGNNICLQLVLDGLKLQKCTPGFIDGRNAILKADTLNNQGANSALIWSVFARRGMGVSATQGLSTSVSDQVVAYDMPAVLSTQKQLSGELLEVYPNPANNQVVVRTQISSSAPVQISVVTLLGQTVHTEQVAAARLQQEGVTLNTANLAAGVYIVRLTTSQGNITKKVAVQH</sequence>
<comment type="similarity">
    <text evidence="3">Belongs to the peptidase M36 family.</text>
</comment>
<dbReference type="RefSeq" id="WP_089332523.1">
    <property type="nucleotide sequence ID" value="NZ_FZNS01000003.1"/>
</dbReference>
<dbReference type="GO" id="GO:0004222">
    <property type="term" value="F:metalloendopeptidase activity"/>
    <property type="evidence" value="ECO:0007669"/>
    <property type="project" value="InterPro"/>
</dbReference>
<keyword evidence="6" id="KW-0479">Metal-binding</keyword>
<evidence type="ECO:0000259" key="13">
    <source>
        <dbReference type="Pfam" id="PF02225"/>
    </source>
</evidence>
<dbReference type="InterPro" id="IPR003137">
    <property type="entry name" value="PA_domain"/>
</dbReference>
<keyword evidence="17" id="KW-1185">Reference proteome</keyword>
<evidence type="ECO:0000256" key="2">
    <source>
        <dbReference type="ARBA" id="ARBA00004613"/>
    </source>
</evidence>
<dbReference type="Gene3D" id="1.10.390.10">
    <property type="entry name" value="Neutral Protease Domain 2"/>
    <property type="match status" value="1"/>
</dbReference>
<dbReference type="AlphaFoldDB" id="A0A238X7K2"/>
<evidence type="ECO:0000256" key="3">
    <source>
        <dbReference type="ARBA" id="ARBA00006006"/>
    </source>
</evidence>
<dbReference type="NCBIfam" id="TIGR04183">
    <property type="entry name" value="Por_Secre_tail"/>
    <property type="match status" value="1"/>
</dbReference>
<feature type="domain" description="FTP" evidence="14">
    <location>
        <begin position="57"/>
        <end position="105"/>
    </location>
</feature>
<dbReference type="Gene3D" id="3.50.30.30">
    <property type="match status" value="1"/>
</dbReference>
<dbReference type="CDD" id="cd09596">
    <property type="entry name" value="M36"/>
    <property type="match status" value="1"/>
</dbReference>
<evidence type="ECO:0000259" key="14">
    <source>
        <dbReference type="Pfam" id="PF07504"/>
    </source>
</evidence>
<evidence type="ECO:0000256" key="5">
    <source>
        <dbReference type="ARBA" id="ARBA00022670"/>
    </source>
</evidence>
<comment type="subcellular location">
    <subcellularLocation>
        <location evidence="2">Secreted</location>
    </subcellularLocation>
</comment>
<evidence type="ECO:0000256" key="1">
    <source>
        <dbReference type="ARBA" id="ARBA00001947"/>
    </source>
</evidence>
<evidence type="ECO:0000313" key="17">
    <source>
        <dbReference type="Proteomes" id="UP000198310"/>
    </source>
</evidence>
<evidence type="ECO:0000313" key="16">
    <source>
        <dbReference type="EMBL" id="SNR54917.1"/>
    </source>
</evidence>
<protein>
    <submittedName>
        <fullName evidence="16">Por secretion system C-terminal sorting domain-containing protein</fullName>
    </submittedName>
</protein>